<proteinExistence type="predicted"/>
<evidence type="ECO:0000313" key="3">
    <source>
        <dbReference type="Proteomes" id="UP001153069"/>
    </source>
</evidence>
<dbReference type="Proteomes" id="UP001153069">
    <property type="component" value="Unassembled WGS sequence"/>
</dbReference>
<sequence>MNHVTYFEIQTTCQGPADASERNSIAQTRISKFLDVLLYGVNAGDKDARVVHIDPKKVKDTATETSFGVLISKQKITPIGEWKKKSVEHHKEHHFPGWWVPTWTNRTETVTVRFRVKHNADPYFLAEVIERESDNTDFPMSVQVSHIQGPSLAHAGWLYKSYPKSTNKQDLHKAIVNMLPPRYSKLQFDLVAAKISHFPDVVMDQGSAIHVVCDARAVRQCQRAFNEVLYHPRRLDGFPLDRKYVFIPTVEATRNLACVRSHLEDVHARQLQFEAEVETMVVSDLIKFLDDTLTGKFPYTLREFIMGIINPLSSTDRPMFLAIDSYATDSTQHVFTYFKKDSDTAKTVIAQLPLLVIRAAKTQAVFQLFCEGTEEEMKQSFFRAANGDTFPIEVAVFQTITDTFAALHSDDELSLGGATPPNQEEGEDADQAESRFQDRMAQAMPFQPEDVVVRVHGKLISSSREEWDRARTANESLCSLATGSSTVCDISTFSVDPPTPEGATPSPMEEEKVDPHLWESMPFVLKAWQGTETRAAVDSFCADLTTNMLARTEPLTAKEKATVDEFLLEIIYQKGTTHEAQDYLREAGEKGISHLQESLKNLDKTPWLKHSFILGEDNHRDDCLQQWYTAWIQKKRLAPQDPRPKHFDGSVTCLLSRYQAETWPMHRVADEINKLGVAGLRALGQHPNQVSPENKGQDKQPWLTHAFNVRQWDDPSTQNVLAAWRHDFVTKTNRNPMKPLEVAKFDALIKYSLWSMGKTPNTITEIQRMLDQGQSQMDLKLKHFNGQPWTLPRYLDPSTRTTADTYQWYKHWASKIADITAKPNTPDTFVRTTEYFLSLHGDKDNPLKAAHAELEKLMTFSALKKITQHPSPRKSGAANTTK</sequence>
<evidence type="ECO:0000256" key="1">
    <source>
        <dbReference type="SAM" id="MobiDB-lite"/>
    </source>
</evidence>
<name>A0A9N8F1I7_9STRA</name>
<accession>A0A9N8F1I7</accession>
<comment type="caution">
    <text evidence="2">The sequence shown here is derived from an EMBL/GenBank/DDBJ whole genome shotgun (WGS) entry which is preliminary data.</text>
</comment>
<dbReference type="EMBL" id="CAICTM010003290">
    <property type="protein sequence ID" value="CAB9531156.1"/>
    <property type="molecule type" value="Genomic_DNA"/>
</dbReference>
<gene>
    <name evidence="2" type="ORF">SEMRO_3292_G346270.1</name>
</gene>
<protein>
    <submittedName>
        <fullName evidence="2">Uncharacterized protein</fullName>
    </submittedName>
</protein>
<organism evidence="2 3">
    <name type="scientific">Seminavis robusta</name>
    <dbReference type="NCBI Taxonomy" id="568900"/>
    <lineage>
        <taxon>Eukaryota</taxon>
        <taxon>Sar</taxon>
        <taxon>Stramenopiles</taxon>
        <taxon>Ochrophyta</taxon>
        <taxon>Bacillariophyta</taxon>
        <taxon>Bacillariophyceae</taxon>
        <taxon>Bacillariophycidae</taxon>
        <taxon>Naviculales</taxon>
        <taxon>Naviculaceae</taxon>
        <taxon>Seminavis</taxon>
    </lineage>
</organism>
<dbReference type="AlphaFoldDB" id="A0A9N8F1I7"/>
<keyword evidence="3" id="KW-1185">Reference proteome</keyword>
<reference evidence="2" key="1">
    <citation type="submission" date="2020-06" db="EMBL/GenBank/DDBJ databases">
        <authorList>
            <consortium name="Plant Systems Biology data submission"/>
        </authorList>
    </citation>
    <scope>NUCLEOTIDE SEQUENCE</scope>
    <source>
        <strain evidence="2">D6</strain>
    </source>
</reference>
<evidence type="ECO:0000313" key="2">
    <source>
        <dbReference type="EMBL" id="CAB9531156.1"/>
    </source>
</evidence>
<feature type="region of interest" description="Disordered" evidence="1">
    <location>
        <begin position="412"/>
        <end position="434"/>
    </location>
</feature>